<protein>
    <submittedName>
        <fullName evidence="4">Nucleoside deaminase</fullName>
    </submittedName>
</protein>
<evidence type="ECO:0000256" key="1">
    <source>
        <dbReference type="ARBA" id="ARBA00022723"/>
    </source>
</evidence>
<keyword evidence="2" id="KW-0862">Zinc</keyword>
<reference evidence="4 5" key="1">
    <citation type="submission" date="2022-08" db="EMBL/GenBank/DDBJ databases">
        <title>Paenibacillus endoradicis sp. nov., Paenibacillus radicibacter sp. nov and Paenibacillus pararadicis sp. nov., three cold-adapted plant growth-promoting bacteria isolated from root of Larix gmelinii in Great Khingan.</title>
        <authorList>
            <person name="Xue H."/>
        </authorList>
    </citation>
    <scope>NUCLEOTIDE SEQUENCE [LARGE SCALE GENOMIC DNA]</scope>
    <source>
        <strain evidence="4 5">N5-1-1-5</strain>
    </source>
</reference>
<dbReference type="PANTHER" id="PTHR11079:SF161">
    <property type="entry name" value="CMP_DCMP-TYPE DEAMINASE DOMAIN-CONTAINING PROTEIN"/>
    <property type="match status" value="1"/>
</dbReference>
<comment type="caution">
    <text evidence="4">The sequence shown here is derived from an EMBL/GenBank/DDBJ whole genome shotgun (WGS) entry which is preliminary data.</text>
</comment>
<dbReference type="CDD" id="cd01285">
    <property type="entry name" value="nucleoside_deaminase"/>
    <property type="match status" value="1"/>
</dbReference>
<dbReference type="InterPro" id="IPR016193">
    <property type="entry name" value="Cytidine_deaminase-like"/>
</dbReference>
<dbReference type="InterPro" id="IPR002125">
    <property type="entry name" value="CMP_dCMP_dom"/>
</dbReference>
<name>A0ABT1YNL5_9BACL</name>
<gene>
    <name evidence="4" type="ORF">NV381_26555</name>
</gene>
<dbReference type="PROSITE" id="PS00903">
    <property type="entry name" value="CYT_DCMP_DEAMINASES_1"/>
    <property type="match status" value="1"/>
</dbReference>
<feature type="domain" description="CMP/dCMP-type deaminase" evidence="3">
    <location>
        <begin position="2"/>
        <end position="114"/>
    </location>
</feature>
<evidence type="ECO:0000256" key="2">
    <source>
        <dbReference type="ARBA" id="ARBA00022833"/>
    </source>
</evidence>
<accession>A0ABT1YNL5</accession>
<evidence type="ECO:0000259" key="3">
    <source>
        <dbReference type="PROSITE" id="PS51747"/>
    </source>
</evidence>
<keyword evidence="5" id="KW-1185">Reference proteome</keyword>
<evidence type="ECO:0000313" key="5">
    <source>
        <dbReference type="Proteomes" id="UP001300012"/>
    </source>
</evidence>
<dbReference type="EMBL" id="JANQBD010000022">
    <property type="protein sequence ID" value="MCR8634766.1"/>
    <property type="molecule type" value="Genomic_DNA"/>
</dbReference>
<dbReference type="PROSITE" id="PS51747">
    <property type="entry name" value="CYT_DCMP_DEAMINASES_2"/>
    <property type="match status" value="1"/>
</dbReference>
<dbReference type="Proteomes" id="UP001300012">
    <property type="component" value="Unassembled WGS sequence"/>
</dbReference>
<dbReference type="RefSeq" id="WP_258216325.1">
    <property type="nucleotide sequence ID" value="NZ_JANQBD010000022.1"/>
</dbReference>
<organism evidence="4 5">
    <name type="scientific">Paenibacillus radicis</name>
    <name type="common">ex Xue et al. 2023</name>
    <dbReference type="NCBI Taxonomy" id="2972489"/>
    <lineage>
        <taxon>Bacteria</taxon>
        <taxon>Bacillati</taxon>
        <taxon>Bacillota</taxon>
        <taxon>Bacilli</taxon>
        <taxon>Bacillales</taxon>
        <taxon>Paenibacillaceae</taxon>
        <taxon>Paenibacillus</taxon>
    </lineage>
</organism>
<evidence type="ECO:0000313" key="4">
    <source>
        <dbReference type="EMBL" id="MCR8634766.1"/>
    </source>
</evidence>
<proteinExistence type="predicted"/>
<dbReference type="SUPFAM" id="SSF53927">
    <property type="entry name" value="Cytidine deaminase-like"/>
    <property type="match status" value="1"/>
</dbReference>
<dbReference type="Gene3D" id="3.40.140.10">
    <property type="entry name" value="Cytidine Deaminase, domain 2"/>
    <property type="match status" value="1"/>
</dbReference>
<dbReference type="Pfam" id="PF00383">
    <property type="entry name" value="dCMP_cyt_deam_1"/>
    <property type="match status" value="1"/>
</dbReference>
<dbReference type="InterPro" id="IPR016192">
    <property type="entry name" value="APOBEC/CMP_deaminase_Zn-bd"/>
</dbReference>
<sequence>MEHTESFIQRAVDIAYENTKHHHGKPFGAVIVRGGKIIAEGVNEVLALHDPTAHAEMQAIRKASELLQTSDLSDCELYASGEPCPMCMGAIYWSKFKEVYHAFTEEEAARIGMSTRYVYEQLALPSGERDIKLVRLSRDVSKHPYTLWTEQSL</sequence>
<dbReference type="PANTHER" id="PTHR11079">
    <property type="entry name" value="CYTOSINE DEAMINASE FAMILY MEMBER"/>
    <property type="match status" value="1"/>
</dbReference>
<keyword evidence="1" id="KW-0479">Metal-binding</keyword>